<evidence type="ECO:0000259" key="12">
    <source>
        <dbReference type="PROSITE" id="PS50089"/>
    </source>
</evidence>
<dbReference type="PROSITE" id="PS50188">
    <property type="entry name" value="B302_SPRY"/>
    <property type="match status" value="1"/>
</dbReference>
<dbReference type="SUPFAM" id="SSF57850">
    <property type="entry name" value="RING/U-box"/>
    <property type="match status" value="1"/>
</dbReference>
<keyword evidence="3" id="KW-0433">Leucine-rich repeat</keyword>
<dbReference type="InterPro" id="IPR032675">
    <property type="entry name" value="LRR_dom_sf"/>
</dbReference>
<dbReference type="PROSITE" id="PS50837">
    <property type="entry name" value="NACHT"/>
    <property type="match status" value="1"/>
</dbReference>
<dbReference type="InterPro" id="IPR051261">
    <property type="entry name" value="NLR"/>
</dbReference>
<feature type="domain" description="B30.2/SPRY" evidence="13">
    <location>
        <begin position="942"/>
        <end position="1124"/>
    </location>
</feature>
<dbReference type="InterPro" id="IPR007111">
    <property type="entry name" value="NACHT_NTPase"/>
</dbReference>
<keyword evidence="5" id="KW-0677">Repeat</keyword>
<dbReference type="InterPro" id="IPR041075">
    <property type="entry name" value="NOD1/2_WH"/>
</dbReference>
<dbReference type="PANTHER" id="PTHR24106">
    <property type="entry name" value="NACHT, LRR AND CARD DOMAINS-CONTAINING"/>
    <property type="match status" value="1"/>
</dbReference>
<evidence type="ECO:0000256" key="2">
    <source>
        <dbReference type="ARBA" id="ARBA00022490"/>
    </source>
</evidence>
<dbReference type="InterPro" id="IPR003877">
    <property type="entry name" value="SPRY_dom"/>
</dbReference>
<dbReference type="SUPFAM" id="SSF49899">
    <property type="entry name" value="Concanavalin A-like lectins/glucanases"/>
    <property type="match status" value="1"/>
</dbReference>
<evidence type="ECO:0000256" key="6">
    <source>
        <dbReference type="ARBA" id="ARBA00022741"/>
    </source>
</evidence>
<dbReference type="AlphaFoldDB" id="A0A8C6TQA6"/>
<name>A0A8C6TQA6_9GOBI</name>
<dbReference type="Gene3D" id="2.60.120.920">
    <property type="match status" value="1"/>
</dbReference>
<dbReference type="InterPro" id="IPR027417">
    <property type="entry name" value="P-loop_NTPase"/>
</dbReference>
<sequence length="1127" mass="127202">MSNSPKARLGKGKRSEPTTAEQFESVPESKKPRQVSAESTSSMFDPMNFEKGSVDVKGPLQVSTESTSSMFDPMNFSKGPKQDLTASTSSMFDPMNFSKGPQQDLAASTASMFDPMNFQINPKSVKKTVETTDPSGISMPSEDSSMYTLPIAQEFKRLQNPECCVCEEAFDDDPVYFTCRHVACTCCVIKETETVKGQSQTTDQYHCTVCGTNQTIAPNQQALKLLTLDRQLFDMIEKLKKEKSKQFSLTSEGNGDEKSPLNHIYTSLSVNFGKREFPRVHYLRQMYQKKKTYSQEEEVDLSSLFESSPTKVSRTILTNGTAGIGKSFSVQKFIVDWAEDISNKDVHFVFSLSFRELNLIKEYMSLLQLLKMFHPAVSELKPQDLDFTKVILILDGFDESRFLLNFSDKQKVSSVQETASVPSLLINLIQGNLLPKAQLWITSRPAASYQIPGEFIHKVTEIQGFNDQQKEEYFTKKFKNNPDVAKMVISHIQSSPTMDMLCQIPIFCWMSSVLLEEVFGGEEQTEAPQTLTEMMGAFLFVQTKRSSKKYDKNPERERSKLLKAKRDFLLKLGKLAFIHLLRNSLIFYEEDLKQCGLDPKEVTVNSGFFNSVLRADQLFLQQKVYYFVHLTIQEFFAALYVYDCFTNNTDWAPELSDFLGLENSEPSSRPSVLDLLKTTVTKVLERNSGHLFFFQRFLLGLVVESNQKCLHGLLVPVKSGQETVGKMLGHLKAIRRKTVSPDACINLFQSMVEMGDVKINEEIQEYLKNEDRARIVLTPLHCSALAFTIQVSKSVFEELDLKSYNTSEEGRRRLIPAVRSSRKANLSDCKVSEAFLKPLALALSLPHSSLRDLDLTNSDLGDSGVELLCEGLKSPVCKLKILNLSGCLVTEAGCGFLVSALKSNPSHIMELDLSYNNLGSGETALNTLKSDPQYNLSHLQLNLSHSGSHRMIPGLKKYWCDLSWDSKQTHAGVKLSEEQRKVSRSEETPDIVLVWGGQELSDRCYWEIEASGRFSFGVAYKSRDLEKAEFRLGQNENSWSFGCSETGCYTFHNNKSTVVTVPHCSRSSRLAVYRNHPAGVLSFYRVSAESRTLLHTFPVKFTKDLFPAAELKPKSSVKFYREPEQKK</sequence>
<protein>
    <submittedName>
        <fullName evidence="15">Uncharacterized protein</fullName>
    </submittedName>
</protein>
<dbReference type="Pfam" id="PF17776">
    <property type="entry name" value="NLRC4_HD2"/>
    <property type="match status" value="1"/>
</dbReference>
<evidence type="ECO:0000256" key="11">
    <source>
        <dbReference type="SAM" id="MobiDB-lite"/>
    </source>
</evidence>
<dbReference type="GO" id="GO:0005737">
    <property type="term" value="C:cytoplasm"/>
    <property type="evidence" value="ECO:0007669"/>
    <property type="project" value="UniProtKB-SubCell"/>
</dbReference>
<dbReference type="InterPro" id="IPR001841">
    <property type="entry name" value="Znf_RING"/>
</dbReference>
<organism evidence="15 16">
    <name type="scientific">Neogobius melanostomus</name>
    <name type="common">round goby</name>
    <dbReference type="NCBI Taxonomy" id="47308"/>
    <lineage>
        <taxon>Eukaryota</taxon>
        <taxon>Metazoa</taxon>
        <taxon>Chordata</taxon>
        <taxon>Craniata</taxon>
        <taxon>Vertebrata</taxon>
        <taxon>Euteleostomi</taxon>
        <taxon>Actinopterygii</taxon>
        <taxon>Neopterygii</taxon>
        <taxon>Teleostei</taxon>
        <taxon>Neoteleostei</taxon>
        <taxon>Acanthomorphata</taxon>
        <taxon>Gobiaria</taxon>
        <taxon>Gobiiformes</taxon>
        <taxon>Gobioidei</taxon>
        <taxon>Gobiidae</taxon>
        <taxon>Benthophilinae</taxon>
        <taxon>Neogobiini</taxon>
        <taxon>Neogobius</taxon>
    </lineage>
</organism>
<evidence type="ECO:0000313" key="16">
    <source>
        <dbReference type="Proteomes" id="UP000694523"/>
    </source>
</evidence>
<evidence type="ECO:0000259" key="14">
    <source>
        <dbReference type="PROSITE" id="PS50837"/>
    </source>
</evidence>
<dbReference type="Gene3D" id="3.40.50.300">
    <property type="entry name" value="P-loop containing nucleotide triphosphate hydrolases"/>
    <property type="match status" value="1"/>
</dbReference>
<keyword evidence="6" id="KW-0547">Nucleotide-binding</keyword>
<dbReference type="GO" id="GO:0005524">
    <property type="term" value="F:ATP binding"/>
    <property type="evidence" value="ECO:0007669"/>
    <property type="project" value="UniProtKB-KW"/>
</dbReference>
<dbReference type="Ensembl" id="ENSNMLT00000026881.1">
    <property type="protein sequence ID" value="ENSNMLP00000024031.1"/>
    <property type="gene ID" value="ENSNMLG00000015429.1"/>
</dbReference>
<dbReference type="InterPro" id="IPR043136">
    <property type="entry name" value="B30.2/SPRY_sf"/>
</dbReference>
<comment type="subcellular location">
    <subcellularLocation>
        <location evidence="1">Cytoplasm</location>
    </subcellularLocation>
</comment>
<evidence type="ECO:0000256" key="9">
    <source>
        <dbReference type="ARBA" id="ARBA00022840"/>
    </source>
</evidence>
<feature type="region of interest" description="Disordered" evidence="11">
    <location>
        <begin position="1"/>
        <end position="84"/>
    </location>
</feature>
<dbReference type="SUPFAM" id="SSF52047">
    <property type="entry name" value="RNI-like"/>
    <property type="match status" value="1"/>
</dbReference>
<dbReference type="PROSITE" id="PS50089">
    <property type="entry name" value="ZF_RING_2"/>
    <property type="match status" value="1"/>
</dbReference>
<dbReference type="SMART" id="SM00368">
    <property type="entry name" value="LRR_RI"/>
    <property type="match status" value="2"/>
</dbReference>
<feature type="domain" description="NACHT" evidence="14">
    <location>
        <begin position="314"/>
        <end position="447"/>
    </location>
</feature>
<evidence type="ECO:0000313" key="15">
    <source>
        <dbReference type="Ensembl" id="ENSNMLP00000024031.1"/>
    </source>
</evidence>
<evidence type="ECO:0000256" key="3">
    <source>
        <dbReference type="ARBA" id="ARBA00022614"/>
    </source>
</evidence>
<keyword evidence="9" id="KW-0067">ATP-binding</keyword>
<dbReference type="Pfam" id="PF05729">
    <property type="entry name" value="NACHT"/>
    <property type="match status" value="1"/>
</dbReference>
<dbReference type="InterPro" id="IPR041267">
    <property type="entry name" value="NLRP_HD2"/>
</dbReference>
<proteinExistence type="predicted"/>
<dbReference type="Pfam" id="PF17779">
    <property type="entry name" value="WHD_NOD2"/>
    <property type="match status" value="1"/>
</dbReference>
<accession>A0A8C6TQA6</accession>
<evidence type="ECO:0000259" key="13">
    <source>
        <dbReference type="PROSITE" id="PS50188"/>
    </source>
</evidence>
<evidence type="ECO:0000256" key="8">
    <source>
        <dbReference type="ARBA" id="ARBA00022833"/>
    </source>
</evidence>
<keyword evidence="8" id="KW-0862">Zinc</keyword>
<evidence type="ECO:0000256" key="10">
    <source>
        <dbReference type="PROSITE-ProRule" id="PRU00175"/>
    </source>
</evidence>
<dbReference type="Proteomes" id="UP000694523">
    <property type="component" value="Unplaced"/>
</dbReference>
<evidence type="ECO:0000256" key="4">
    <source>
        <dbReference type="ARBA" id="ARBA00022723"/>
    </source>
</evidence>
<reference evidence="15" key="1">
    <citation type="submission" date="2025-08" db="UniProtKB">
        <authorList>
            <consortium name="Ensembl"/>
        </authorList>
    </citation>
    <scope>IDENTIFICATION</scope>
</reference>
<dbReference type="GO" id="GO:0008270">
    <property type="term" value="F:zinc ion binding"/>
    <property type="evidence" value="ECO:0007669"/>
    <property type="project" value="UniProtKB-KW"/>
</dbReference>
<evidence type="ECO:0000256" key="7">
    <source>
        <dbReference type="ARBA" id="ARBA00022771"/>
    </source>
</evidence>
<keyword evidence="2" id="KW-0963">Cytoplasm</keyword>
<dbReference type="Pfam" id="PF00622">
    <property type="entry name" value="SPRY"/>
    <property type="match status" value="1"/>
</dbReference>
<feature type="domain" description="RING-type" evidence="12">
    <location>
        <begin position="163"/>
        <end position="210"/>
    </location>
</feature>
<dbReference type="SMART" id="SM00449">
    <property type="entry name" value="SPRY"/>
    <property type="match status" value="1"/>
</dbReference>
<reference evidence="15" key="2">
    <citation type="submission" date="2025-09" db="UniProtKB">
        <authorList>
            <consortium name="Ensembl"/>
        </authorList>
    </citation>
    <scope>IDENTIFICATION</scope>
</reference>
<evidence type="ECO:0000256" key="5">
    <source>
        <dbReference type="ARBA" id="ARBA00022737"/>
    </source>
</evidence>
<dbReference type="InterPro" id="IPR013320">
    <property type="entry name" value="ConA-like_dom_sf"/>
</dbReference>
<keyword evidence="7 10" id="KW-0863">Zinc-finger</keyword>
<evidence type="ECO:0000256" key="1">
    <source>
        <dbReference type="ARBA" id="ARBA00004496"/>
    </source>
</evidence>
<keyword evidence="4" id="KW-0479">Metal-binding</keyword>
<dbReference type="Gene3D" id="3.80.10.10">
    <property type="entry name" value="Ribonuclease Inhibitor"/>
    <property type="match status" value="1"/>
</dbReference>
<dbReference type="InterPro" id="IPR001870">
    <property type="entry name" value="B30.2/SPRY"/>
</dbReference>
<keyword evidence="16" id="KW-1185">Reference proteome</keyword>
<feature type="compositionally biased region" description="Polar residues" evidence="11">
    <location>
        <begin position="61"/>
        <end position="70"/>
    </location>
</feature>